<organism evidence="3 4">
    <name type="scientific">Carnobacterium viridans</name>
    <dbReference type="NCBI Taxonomy" id="174587"/>
    <lineage>
        <taxon>Bacteria</taxon>
        <taxon>Bacillati</taxon>
        <taxon>Bacillota</taxon>
        <taxon>Bacilli</taxon>
        <taxon>Lactobacillales</taxon>
        <taxon>Carnobacteriaceae</taxon>
        <taxon>Carnobacterium</taxon>
    </lineage>
</organism>
<evidence type="ECO:0000313" key="2">
    <source>
        <dbReference type="EMBL" id="SDQ02684.1"/>
    </source>
</evidence>
<dbReference type="RefSeq" id="WP_035024309.1">
    <property type="nucleotide sequence ID" value="NZ_CP084920.1"/>
</dbReference>
<gene>
    <name evidence="1" type="ORF">SAMN04487752_0202</name>
    <name evidence="2" type="ORF">SAMN04487752_0211</name>
    <name evidence="3" type="ORF">SAMN04487752_0219</name>
</gene>
<evidence type="ECO:0008006" key="5">
    <source>
        <dbReference type="Google" id="ProtNLM"/>
    </source>
</evidence>
<dbReference type="Proteomes" id="UP000199481">
    <property type="component" value="Unassembled WGS sequence"/>
</dbReference>
<name>A0A1H0XIB2_9LACT</name>
<evidence type="ECO:0000313" key="3">
    <source>
        <dbReference type="EMBL" id="SDQ02692.1"/>
    </source>
</evidence>
<proteinExistence type="predicted"/>
<evidence type="ECO:0000313" key="1">
    <source>
        <dbReference type="EMBL" id="SDQ02676.1"/>
    </source>
</evidence>
<reference evidence="4" key="2">
    <citation type="submission" date="2016-10" db="EMBL/GenBank/DDBJ databases">
        <authorList>
            <person name="Varghese N."/>
            <person name="Submissions S."/>
        </authorList>
    </citation>
    <scope>NUCLEOTIDE SEQUENCE [LARGE SCALE GENOMIC DNA]</scope>
    <source>
        <strain evidence="4">MPL-11</strain>
    </source>
</reference>
<dbReference type="EMBL" id="FNJW01000004">
    <property type="protein sequence ID" value="SDQ02684.1"/>
    <property type="molecule type" value="Genomic_DNA"/>
</dbReference>
<dbReference type="EMBL" id="FNJW01000004">
    <property type="protein sequence ID" value="SDQ02692.1"/>
    <property type="molecule type" value="Genomic_DNA"/>
</dbReference>
<protein>
    <recommendedName>
        <fullName evidence="5">SprT-like family protein</fullName>
    </recommendedName>
</protein>
<dbReference type="OrthoDB" id="275270at2"/>
<keyword evidence="4" id="KW-1185">Reference proteome</keyword>
<evidence type="ECO:0000313" key="4">
    <source>
        <dbReference type="Proteomes" id="UP000199481"/>
    </source>
</evidence>
<reference evidence="3" key="1">
    <citation type="submission" date="2016-10" db="EMBL/GenBank/DDBJ databases">
        <authorList>
            <person name="de Groot N.N."/>
        </authorList>
    </citation>
    <scope>NUCLEOTIDE SEQUENCE [LARGE SCALE GENOMIC DNA]</scope>
    <source>
        <strain evidence="3">MPL-11</strain>
    </source>
</reference>
<dbReference type="EMBL" id="FNJW01000004">
    <property type="protein sequence ID" value="SDQ02676.1"/>
    <property type="molecule type" value="Genomic_DNA"/>
</dbReference>
<accession>A0A1H0XIB2</accession>
<dbReference type="AlphaFoldDB" id="A0A1H0XIB2"/>
<sequence>MSYKSRKRKSENRKNIQLFYNLVKQSKEWAISQYGVKIDIPVFLNTKKEDSLLKNNQSGYMLSSSEDVPQKIVISKDFLEKNKTIDIQGTIKHEFLHYIGWKLDKDFDDGDEWFENQLARNLLYSNYNIFLNYALLS</sequence>